<evidence type="ECO:0000313" key="3">
    <source>
        <dbReference type="EMBL" id="EXX60326.1"/>
    </source>
</evidence>
<feature type="region of interest" description="Disordered" evidence="1">
    <location>
        <begin position="38"/>
        <end position="58"/>
    </location>
</feature>
<reference evidence="3 4" key="1">
    <citation type="submission" date="2014-02" db="EMBL/GenBank/DDBJ databases">
        <title>Single nucleus genome sequencing reveals high similarity among nuclei of an endomycorrhizal fungus.</title>
        <authorList>
            <person name="Lin K."/>
            <person name="Geurts R."/>
            <person name="Zhang Z."/>
            <person name="Limpens E."/>
            <person name="Saunders D.G."/>
            <person name="Mu D."/>
            <person name="Pang E."/>
            <person name="Cao H."/>
            <person name="Cha H."/>
            <person name="Lin T."/>
            <person name="Zhou Q."/>
            <person name="Shang Y."/>
            <person name="Li Y."/>
            <person name="Ivanov S."/>
            <person name="Sharma T."/>
            <person name="Velzen R.V."/>
            <person name="Ruijter N.D."/>
            <person name="Aanen D.K."/>
            <person name="Win J."/>
            <person name="Kamoun S."/>
            <person name="Bisseling T."/>
            <person name="Huang S."/>
        </authorList>
    </citation>
    <scope>NUCLEOTIDE SEQUENCE [LARGE SCALE GENOMIC DNA]</scope>
    <source>
        <strain evidence="4">DAOM197198w</strain>
    </source>
</reference>
<dbReference type="AlphaFoldDB" id="A0A015KKT5"/>
<evidence type="ECO:0000256" key="1">
    <source>
        <dbReference type="SAM" id="MobiDB-lite"/>
    </source>
</evidence>
<proteinExistence type="predicted"/>
<protein>
    <recommendedName>
        <fullName evidence="2">DUF8211 domain-containing protein</fullName>
    </recommendedName>
</protein>
<organism evidence="3 4">
    <name type="scientific">Rhizophagus irregularis (strain DAOM 197198w)</name>
    <name type="common">Glomus intraradices</name>
    <dbReference type="NCBI Taxonomy" id="1432141"/>
    <lineage>
        <taxon>Eukaryota</taxon>
        <taxon>Fungi</taxon>
        <taxon>Fungi incertae sedis</taxon>
        <taxon>Mucoromycota</taxon>
        <taxon>Glomeromycotina</taxon>
        <taxon>Glomeromycetes</taxon>
        <taxon>Glomerales</taxon>
        <taxon>Glomeraceae</taxon>
        <taxon>Rhizophagus</taxon>
    </lineage>
</organism>
<sequence>MSYFPRADDYALTPGYDYTPAGLDDFIFNHDTLQTVPPIDDTLSDTPSSHNDFDDIRPFSSPSKTHIFSTKYEKFHVTPHHRAGYNKIYNFRRSKSFFFELVDHLPDTNQLQLKIYTNDYHMSSNPINHESTSRLPNFKFQISKQLTHFFSTQKVIPRKFQEKFFTYIRKKLLERLDFIRSRAQKKDKNNYTTKTFFNFSYKKYRFYFGIYLPCNHTHTVGLLPNTTATCSIPVPTIMSHHRHACIIHHKNLVLYSISKDNKIPDYSRCKTFKDFHASRLYNRWTNKKCSQNFSNRLGISFTTSYYAYNTNVIARKGLDFIYGKSYGNLQFTPSSSSKVKKRQEARFNALVRHTFHNAELDDNALMEDKLQVARHHKLLFQENQSFITPIKHLRYKKRFVVPSKGYYTFPIPFHKPRTISVPAISEPLCNDSSVASTSSQHPQPPVNINIWENVPEHYIPLIPPFPVYAGGRLNQPSRLKIHTRQLQPLAVGSAGWLALMKEIYDDHISTTKYKQGKIDAGIQWETSPDQGEYQRDLCNVIMQVTDHKHAYEKKLLEISSLVPPELPIVIGPVKNSERKKREKRHSQLLKEFERKKQEDTDILEDLHSWVIREENMIYMEYYRSDYSQAYQPCALMDDRPLKRNARDNGNLDIHYSYHIAKKVCILSVSKDSGNSSSTRTI</sequence>
<accession>A0A015KKT5</accession>
<dbReference type="Pfam" id="PF26638">
    <property type="entry name" value="DUF8211"/>
    <property type="match status" value="1"/>
</dbReference>
<name>A0A015KKT5_RHIIW</name>
<dbReference type="HOGENOM" id="CLU_491015_0_0_1"/>
<feature type="domain" description="DUF8211" evidence="2">
    <location>
        <begin position="276"/>
        <end position="411"/>
    </location>
</feature>
<gene>
    <name evidence="3" type="ORF">RirG_180920</name>
</gene>
<dbReference type="OrthoDB" id="10419571at2759"/>
<dbReference type="EMBL" id="JEMT01025957">
    <property type="protein sequence ID" value="EXX60326.1"/>
    <property type="molecule type" value="Genomic_DNA"/>
</dbReference>
<dbReference type="Proteomes" id="UP000022910">
    <property type="component" value="Unassembled WGS sequence"/>
</dbReference>
<comment type="caution">
    <text evidence="3">The sequence shown here is derived from an EMBL/GenBank/DDBJ whole genome shotgun (WGS) entry which is preliminary data.</text>
</comment>
<dbReference type="InterPro" id="IPR058524">
    <property type="entry name" value="DUF8211"/>
</dbReference>
<keyword evidence="4" id="KW-1185">Reference proteome</keyword>
<evidence type="ECO:0000259" key="2">
    <source>
        <dbReference type="Pfam" id="PF26638"/>
    </source>
</evidence>
<evidence type="ECO:0000313" key="4">
    <source>
        <dbReference type="Proteomes" id="UP000022910"/>
    </source>
</evidence>